<reference evidence="2 3" key="1">
    <citation type="submission" date="2023-08" db="EMBL/GenBank/DDBJ databases">
        <authorList>
            <person name="Park J.-S."/>
        </authorList>
    </citation>
    <scope>NUCLEOTIDE SEQUENCE [LARGE SCALE GENOMIC DNA]</scope>
    <source>
        <strain evidence="2 3">2205SS18-9</strain>
    </source>
</reference>
<feature type="domain" description="Glycosyl transferase family 1" evidence="1">
    <location>
        <begin position="166"/>
        <end position="336"/>
    </location>
</feature>
<gene>
    <name evidence="2" type="ORF">Q5Y73_20190</name>
</gene>
<dbReference type="Proteomes" id="UP001231941">
    <property type="component" value="Unassembled WGS sequence"/>
</dbReference>
<organism evidence="2 3">
    <name type="scientific">Chengkuizengella axinellae</name>
    <dbReference type="NCBI Taxonomy" id="3064388"/>
    <lineage>
        <taxon>Bacteria</taxon>
        <taxon>Bacillati</taxon>
        <taxon>Bacillota</taxon>
        <taxon>Bacilli</taxon>
        <taxon>Bacillales</taxon>
        <taxon>Paenibacillaceae</taxon>
        <taxon>Chengkuizengella</taxon>
    </lineage>
</organism>
<dbReference type="EC" id="2.4.-.-" evidence="2"/>
<accession>A0ABT9J4K8</accession>
<keyword evidence="2" id="KW-0328">Glycosyltransferase</keyword>
<evidence type="ECO:0000259" key="1">
    <source>
        <dbReference type="Pfam" id="PF00534"/>
    </source>
</evidence>
<dbReference type="InterPro" id="IPR001296">
    <property type="entry name" value="Glyco_trans_1"/>
</dbReference>
<comment type="caution">
    <text evidence="2">The sequence shown here is derived from an EMBL/GenBank/DDBJ whole genome shotgun (WGS) entry which is preliminary data.</text>
</comment>
<dbReference type="Pfam" id="PF00534">
    <property type="entry name" value="Glycos_transf_1"/>
    <property type="match status" value="1"/>
</dbReference>
<dbReference type="EMBL" id="JAVAMP010000014">
    <property type="protein sequence ID" value="MDP5276418.1"/>
    <property type="molecule type" value="Genomic_DNA"/>
</dbReference>
<proteinExistence type="predicted"/>
<evidence type="ECO:0000313" key="3">
    <source>
        <dbReference type="Proteomes" id="UP001231941"/>
    </source>
</evidence>
<dbReference type="RefSeq" id="WP_305993723.1">
    <property type="nucleotide sequence ID" value="NZ_JAVAMP010000014.1"/>
</dbReference>
<name>A0ABT9J4K8_9BACL</name>
<dbReference type="CDD" id="cd03801">
    <property type="entry name" value="GT4_PimA-like"/>
    <property type="match status" value="1"/>
</dbReference>
<protein>
    <submittedName>
        <fullName evidence="2">Glycosyltransferase family 4 protein</fullName>
        <ecNumber evidence="2">2.4.-.-</ecNumber>
    </submittedName>
</protein>
<dbReference type="PANTHER" id="PTHR45947">
    <property type="entry name" value="SULFOQUINOVOSYL TRANSFERASE SQD2"/>
    <property type="match status" value="1"/>
</dbReference>
<evidence type="ECO:0000313" key="2">
    <source>
        <dbReference type="EMBL" id="MDP5276418.1"/>
    </source>
</evidence>
<keyword evidence="3" id="KW-1185">Reference proteome</keyword>
<dbReference type="InterPro" id="IPR050194">
    <property type="entry name" value="Glycosyltransferase_grp1"/>
</dbReference>
<dbReference type="SUPFAM" id="SSF53756">
    <property type="entry name" value="UDP-Glycosyltransferase/glycogen phosphorylase"/>
    <property type="match status" value="1"/>
</dbReference>
<dbReference type="PANTHER" id="PTHR45947:SF3">
    <property type="entry name" value="SULFOQUINOVOSYL TRANSFERASE SQD2"/>
    <property type="match status" value="1"/>
</dbReference>
<sequence length="362" mass="41737">MKLLVIWRLLTVGGVNAGWRNRAIYFKEHGINTEFLYCKDLGGLHMMKDIAPVYVTKDENEIHHMLKHHHYDAVIVVDTNQAYKWLSQANYTGPILIEARTPEIIKLKRNLEGFETVNPIKFIVPSEHQKRVLSILVAHNSPTEVIYNGVDTSFFKQLPREQIDISAEPYLPNNKKVVAYIGRLDQRKNWKQLMKIAKLMYEERNDVEFWVIGGDQSKDRTKFENKWKNNELNKIIKWFPIIPYQQMPHLYAKIKQSGGCTIATTKGESFGNTFIEAMACGVPVVAPNVSSIPEIVIHEETGYLFREGDIEEAAKSIYKVLDNPVLYESLSNAAIQRVVEIFSISQCADKYVRMLQKFMKES</sequence>
<keyword evidence="2" id="KW-0808">Transferase</keyword>
<dbReference type="GO" id="GO:0016757">
    <property type="term" value="F:glycosyltransferase activity"/>
    <property type="evidence" value="ECO:0007669"/>
    <property type="project" value="UniProtKB-KW"/>
</dbReference>
<dbReference type="Gene3D" id="3.40.50.2000">
    <property type="entry name" value="Glycogen Phosphorylase B"/>
    <property type="match status" value="2"/>
</dbReference>